<gene>
    <name evidence="1" type="primary">177</name>
    <name evidence="1" type="ORF">SEA_TOMAS_177</name>
</gene>
<evidence type="ECO:0000313" key="1">
    <source>
        <dbReference type="EMBL" id="UMO76331.1"/>
    </source>
</evidence>
<dbReference type="RefSeq" id="YP_010651270.1">
    <property type="nucleotide sequence ID" value="NC_070781.1"/>
</dbReference>
<protein>
    <submittedName>
        <fullName evidence="1">Uncharacterized protein</fullName>
    </submittedName>
</protein>
<accession>A0AA49BTY6</accession>
<dbReference type="GeneID" id="77926895"/>
<dbReference type="Proteomes" id="UP001202581">
    <property type="component" value="Segment"/>
</dbReference>
<name>A0AA49BTY6_9CAUD</name>
<keyword evidence="2" id="KW-1185">Reference proteome</keyword>
<reference evidence="1" key="1">
    <citation type="submission" date="2021-12" db="EMBL/GenBank/DDBJ databases">
        <authorList>
            <person name="Khadka S."/>
            <person name="Uribe D.A."/>
            <person name="Klipsch I.N."/>
            <person name="Rene S.R."/>
            <person name="Jimenez M.L."/>
            <person name="Saini B.K."/>
            <person name="Zugasti M."/>
            <person name="Bullon R.M."/>
            <person name="Sharp C.D."/>
            <person name="Kapinga K.O."/>
            <person name="Warner C.P."/>
            <person name="Sarinana J."/>
            <person name="Jimenez A."/>
            <person name="Layton S.R."/>
            <person name="Nayek S."/>
            <person name="Hughes L.E."/>
            <person name="Garlena R.A."/>
            <person name="Russell D.A."/>
            <person name="Jacobs-Sera D."/>
            <person name="Hatfull G.F."/>
        </authorList>
    </citation>
    <scope>NUCLEOTIDE SEQUENCE</scope>
</reference>
<dbReference type="KEGG" id="vg:77926895"/>
<evidence type="ECO:0000313" key="2">
    <source>
        <dbReference type="Proteomes" id="UP001202581"/>
    </source>
</evidence>
<organism evidence="1 2">
    <name type="scientific">Streptomyces phage Tomas</name>
    <dbReference type="NCBI Taxonomy" id="2914443"/>
    <lineage>
        <taxon>Viruses</taxon>
        <taxon>Duplodnaviria</taxon>
        <taxon>Heunggongvirae</taxon>
        <taxon>Uroviricota</taxon>
        <taxon>Caudoviricetes</taxon>
        <taxon>Stanwilliamsviridae</taxon>
        <taxon>Boydwoodruffvirinae</taxon>
        <taxon>Tomasvirus</taxon>
        <taxon>Tomasvirus tomas</taxon>
    </lineage>
</organism>
<dbReference type="EMBL" id="OL829978">
    <property type="protein sequence ID" value="UMO76331.1"/>
    <property type="molecule type" value="Genomic_DNA"/>
</dbReference>
<proteinExistence type="predicted"/>
<sequence>MQIGFEYIEGSGPYNVVGFLNDKPFELHYFDGEAELVIITEDYVITTTGEYNRGLGVLNQAETGQLIFNMVNELDKGV</sequence>